<keyword evidence="1" id="KW-0472">Membrane</keyword>
<keyword evidence="1" id="KW-0812">Transmembrane</keyword>
<sequence length="40" mass="4599">MEKDNDLPLTARVAHWALVLLLVGFVAHCYIDWFGDLWLG</sequence>
<keyword evidence="1" id="KW-1133">Transmembrane helix</keyword>
<organism evidence="2">
    <name type="scientific">Myoviridae sp. cteBs22</name>
    <dbReference type="NCBI Taxonomy" id="2826675"/>
    <lineage>
        <taxon>Viruses</taxon>
        <taxon>Duplodnaviria</taxon>
        <taxon>Heunggongvirae</taxon>
        <taxon>Uroviricota</taxon>
        <taxon>Caudoviricetes</taxon>
    </lineage>
</organism>
<evidence type="ECO:0000256" key="1">
    <source>
        <dbReference type="SAM" id="Phobius"/>
    </source>
</evidence>
<feature type="transmembrane region" description="Helical" evidence="1">
    <location>
        <begin position="13"/>
        <end position="31"/>
    </location>
</feature>
<dbReference type="EMBL" id="BK015784">
    <property type="protein sequence ID" value="DAE24804.1"/>
    <property type="molecule type" value="Genomic_DNA"/>
</dbReference>
<protein>
    <submittedName>
        <fullName evidence="2">NADH-ubiquinone oxidoreductase chain 3</fullName>
    </submittedName>
</protein>
<reference evidence="2" key="1">
    <citation type="journal article" date="2021" name="Proc. Natl. Acad. Sci. U.S.A.">
        <title>A Catalog of Tens of Thousands of Viruses from Human Metagenomes Reveals Hidden Associations with Chronic Diseases.</title>
        <authorList>
            <person name="Tisza M.J."/>
            <person name="Buck C.B."/>
        </authorList>
    </citation>
    <scope>NUCLEOTIDE SEQUENCE</scope>
    <source>
        <strain evidence="2">CteBs22</strain>
    </source>
</reference>
<proteinExistence type="predicted"/>
<accession>A0A8S5R1J8</accession>
<evidence type="ECO:0000313" key="2">
    <source>
        <dbReference type="EMBL" id="DAE24804.1"/>
    </source>
</evidence>
<name>A0A8S5R1J8_9CAUD</name>